<evidence type="ECO:0000256" key="1">
    <source>
        <dbReference type="ARBA" id="ARBA00006826"/>
    </source>
</evidence>
<evidence type="ECO:0000313" key="8">
    <source>
        <dbReference type="Proteomes" id="UP001651158"/>
    </source>
</evidence>
<evidence type="ECO:0000256" key="4">
    <source>
        <dbReference type="SAM" id="Coils"/>
    </source>
</evidence>
<dbReference type="InterPro" id="IPR001715">
    <property type="entry name" value="CH_dom"/>
</dbReference>
<comment type="similarity">
    <text evidence="1">Belongs to the spectrin family.</text>
</comment>
<protein>
    <submittedName>
        <fullName evidence="7">Spectrin beta chain erythrocytic</fullName>
    </submittedName>
</protein>
<dbReference type="InterPro" id="IPR001849">
    <property type="entry name" value="PH_domain"/>
</dbReference>
<dbReference type="InterPro" id="IPR002017">
    <property type="entry name" value="Spectrin_repeat"/>
</dbReference>
<dbReference type="EMBL" id="JAKROA010000006">
    <property type="protein sequence ID" value="KAL5106110.1"/>
    <property type="molecule type" value="Genomic_DNA"/>
</dbReference>
<dbReference type="InterPro" id="IPR011993">
    <property type="entry name" value="PH-like_dom_sf"/>
</dbReference>
<dbReference type="CDD" id="cd00176">
    <property type="entry name" value="SPEC"/>
    <property type="match status" value="3"/>
</dbReference>
<dbReference type="Gene3D" id="1.20.58.60">
    <property type="match status" value="5"/>
</dbReference>
<feature type="region of interest" description="Disordered" evidence="5">
    <location>
        <begin position="2463"/>
        <end position="2486"/>
    </location>
</feature>
<dbReference type="Proteomes" id="UP001651158">
    <property type="component" value="Unassembled WGS sequence"/>
</dbReference>
<dbReference type="SUPFAM" id="SSF47576">
    <property type="entry name" value="Calponin-homology domain, CH-domain"/>
    <property type="match status" value="1"/>
</dbReference>
<comment type="caution">
    <text evidence="7">The sequence shown here is derived from an EMBL/GenBank/DDBJ whole genome shotgun (WGS) entry which is preliminary data.</text>
</comment>
<dbReference type="Pfam" id="PF00435">
    <property type="entry name" value="Spectrin"/>
    <property type="match status" value="1"/>
</dbReference>
<keyword evidence="2" id="KW-0117">Actin capping</keyword>
<sequence>MTSIDAFEKTRVQYLSESRALQQKKIFTNWINAQLELADQMSYEKSFSGSCLKGDINTDNIEAHFALIFKGDESLFRVKDLYKDLSDGRVLLRLLRFFTGRKITLSRGTTRVHSLENVSKALDQMKQLNIHLQNIGPIDIVDGNVHLILGLIWTFILNFQLSRPPFIHHLKQESPNEMKNALLRWCQLKTALYPQINIANFTSSWRDGLAMCALLHRHRPYLIDFAALASATTTPMSRLSEAFALAKKDFGIPIIVSPADFIACSNDERCVVAIVATWYYRLNEDQEFKKSASRLAVVLDRVVTSERRMMAYVKEVYALRRWMKTNLQYLMELSKVDDIKLISSKLARWRENEKEKKVKKSAEIEYAWLQLRTQNLAWGYFLPSPPPGFDYPTVYRTWAQLDEAEAACMEQIQQGRKMEASNQQKLAQRKKELEEKTAMLCVEKEKLHQELCTLKKAVDLLSSIPTIQAEANAITEWIHHELAYFVKFPIPDVLTELLNSLDGSNECWWEELFCKNMVFQKHLHIQSRIQQKCRILTEITELRKALDEIEQRFPLTTYVNPEDQLPKDSIRSFKRITTQTQKTIRLEMTKLHQSLNEFNQEVTTRHEHLLAEQMKVHAIQRCCDLLQWIHRSKKCLSGIESPFLHLSPKASTESFDLTMNEPFLVALEKEVDFHSQTSLPILHDFRSRLLGESSWNSLLGHTYDAWNDLIHFAKIKRLSITTAKRLVRLNGELSDTRCWVKHKKELLLTTGETKNTMQEMIRMECRMDGWETDLNALKERVRQMFEDIDTLGNALDELQSPLIAESESVLAVRDAKLTLEESSSRLHAEWEEFASLLNEYHKRLEASLAFQSMMQELETMNTALMSRHNTITSLELPSSISEIDAQLEVFHTIATELEALSEKLEALMVHGKDLAANQEEIVAVTVTERLDTLKCEWSELLILCNHQLGSLAHQRDIKILLHDIEGLNASLSRKENQIVQTDYLPTIEHLRGKIMTQKQVLVSIQALSDQVRLLQLKSKEHKFGEKYDARVRTVAARYTNIQEKAANALRLLEFRLTEKEKLNQLKSIEEWILERQTTVTAQFIAIDATLQEQKAIQKYHLFRNFEAEVKSYGLLASEIFQNVKLTIEENQTSSANLREALDGNMKLWNELNTTVSVQGGRLVEVYRAIIISEGCEELLEWLKRAAVKIFGLQIYDYKKLTNSPLQSSAPRCVSTTSLLADPSEPGSLPRLKQRSVSENYLQFLTTSGVNCADTFDLSALNTAMVKINELKQQMQTKCSFLQELEQHYQCLMENTDKFAQHEEKLRHVNTQFDKVKKWLTACALSVTTHREVIDMLRTLKDENQWLAQKEIQLSNESTALSLLEVQKLLIRHQTITAEVNHRKVRNSPLVKTAIEWLQTDEALRAKVIHSAKEKACCVAFITAHRDLSKELLTKASELVFRQAVVQREIGVRRSILEHWQAWFVQHMDLLELYNWLTETESTVMTECHAARGLASAHAAIKKHSAVEAIVTEFQAPRLRYLSTRTANILYATANMIATEQKKLLGYFKITALFVNTDEAAKAKAHRHKLRRRIHMLERSSAKLLSTQKSVQKQFTGLRDLVMEKKHRLYELLALNRLYEEVNDVEEWIWSRTEEALIDNTGRDLDEWARLQREFCDTHQSLIRNGVTEQLGYEDLTSAPKLPNDFALLGQLPSLPDSPERLIRAIMVCRQMISLKHSDSPQIAQWQDRLNEDWCELRELLRTRGELLKSAGNRLLFLRRCEEAITDLREKMDSLPAILGADLQVLARQRRQHTNFRQSVIPIGKRVNWVVRAANLLLPLYADVRAVEIKTQRLHLLEAWDQLNATVEVRSQMLQEAEALSRWLTWLHHSLGWIASAQRIISSAHEHEVQELEADRGGKLLQHELPGVMSQHKLLWNEICTRESSIQLHCEEAIAANSCHCVLETVDFETSPTFIGIRKMLARSVTQLKTDWCFIGSRSSDVTSAIQKSVFTSLCEAKPMLPSRIIQSGAVLLIIYFHQLKIAWWRYWRHLEALTARLNLLRDLRNLEMWLTSMEDINYGNDLGSSLEETMVLAEEHRKFSLVVALQGEKCQRLAEFEMAQLEESDPGWETAMENRMMEKLERLNVLPKIMSTSETIASETVSLQEEVKPIENAAFERMEGVLYRKLVNQRHSSSVKNVGRWQKCYALLKPNTVTLHVLNISGPPTIKRSWISENAGVDFRLPLCREMVANLVEQRAAETGLFKIHNLSTGEYQIFKAKTNAMAERWVAALNETCSKSPTMEECEQQLMQTERLGMYSSSKSLPPTGKSQFTTCLPILRLISKRSGQSYNKRRLQYPRQRRRHSGSSTSTTDEETEIDAEMPCTRALSPHTLPPSLKTPTKSSCTQSRSLVGLTLPLRVLCHRATRHSNPPISVTQPSRLSINTVLSVGNDGSNGDSSGGVCDIVAVIDDESSPTSSYATKGAEFAVRNGNGNDKSETDIDDVDEFS</sequence>
<feature type="region of interest" description="Disordered" evidence="5">
    <location>
        <begin position="2327"/>
        <end position="2357"/>
    </location>
</feature>
<dbReference type="InterPro" id="IPR018159">
    <property type="entry name" value="Spectrin/alpha-actinin"/>
</dbReference>
<evidence type="ECO:0000256" key="3">
    <source>
        <dbReference type="ARBA" id="ARBA00022737"/>
    </source>
</evidence>
<evidence type="ECO:0000259" key="6">
    <source>
        <dbReference type="PROSITE" id="PS50021"/>
    </source>
</evidence>
<proteinExistence type="inferred from homology"/>
<feature type="coiled-coil region" evidence="4">
    <location>
        <begin position="416"/>
        <end position="450"/>
    </location>
</feature>
<dbReference type="SUPFAM" id="SSF46966">
    <property type="entry name" value="Spectrin repeat"/>
    <property type="match status" value="8"/>
</dbReference>
<keyword evidence="8" id="KW-1185">Reference proteome</keyword>
<dbReference type="Gene3D" id="1.10.418.10">
    <property type="entry name" value="Calponin-like domain"/>
    <property type="match status" value="2"/>
</dbReference>
<organism evidence="7 8">
    <name type="scientific">Taenia crassiceps</name>
    <dbReference type="NCBI Taxonomy" id="6207"/>
    <lineage>
        <taxon>Eukaryota</taxon>
        <taxon>Metazoa</taxon>
        <taxon>Spiralia</taxon>
        <taxon>Lophotrochozoa</taxon>
        <taxon>Platyhelminthes</taxon>
        <taxon>Cestoda</taxon>
        <taxon>Eucestoda</taxon>
        <taxon>Cyclophyllidea</taxon>
        <taxon>Taeniidae</taxon>
        <taxon>Taenia</taxon>
    </lineage>
</organism>
<dbReference type="PROSITE" id="PS50021">
    <property type="entry name" value="CH"/>
    <property type="match status" value="2"/>
</dbReference>
<feature type="domain" description="Calponin-homology (CH)" evidence="6">
    <location>
        <begin position="176"/>
        <end position="283"/>
    </location>
</feature>
<evidence type="ECO:0000256" key="2">
    <source>
        <dbReference type="ARBA" id="ARBA00022467"/>
    </source>
</evidence>
<dbReference type="SMART" id="SM00033">
    <property type="entry name" value="CH"/>
    <property type="match status" value="2"/>
</dbReference>
<dbReference type="Pfam" id="PF00307">
    <property type="entry name" value="CH"/>
    <property type="match status" value="2"/>
</dbReference>
<name>A0ABR4Q945_9CEST</name>
<gene>
    <name evidence="7" type="ORF">TcWFU_002677</name>
</gene>
<feature type="coiled-coil region" evidence="4">
    <location>
        <begin position="760"/>
        <end position="794"/>
    </location>
</feature>
<accession>A0ABR4Q945</accession>
<dbReference type="SUPFAM" id="SSF50729">
    <property type="entry name" value="PH domain-like"/>
    <property type="match status" value="1"/>
</dbReference>
<evidence type="ECO:0000256" key="5">
    <source>
        <dbReference type="SAM" id="MobiDB-lite"/>
    </source>
</evidence>
<feature type="domain" description="Calponin-homology (CH)" evidence="6">
    <location>
        <begin position="21"/>
        <end position="160"/>
    </location>
</feature>
<dbReference type="SMART" id="SM00150">
    <property type="entry name" value="SPEC"/>
    <property type="match status" value="8"/>
</dbReference>
<feature type="compositionally biased region" description="Basic residues" evidence="5">
    <location>
        <begin position="2329"/>
        <end position="2343"/>
    </location>
</feature>
<keyword evidence="3" id="KW-0677">Repeat</keyword>
<dbReference type="PANTHER" id="PTHR11915">
    <property type="entry name" value="SPECTRIN/FILAMIN RELATED CYTOSKELETAL PROTEIN"/>
    <property type="match status" value="1"/>
</dbReference>
<dbReference type="InterPro" id="IPR036872">
    <property type="entry name" value="CH_dom_sf"/>
</dbReference>
<keyword evidence="4" id="KW-0175">Coiled coil</keyword>
<dbReference type="Gene3D" id="2.30.29.30">
    <property type="entry name" value="Pleckstrin-homology domain (PH domain)/Phosphotyrosine-binding domain (PTB)"/>
    <property type="match status" value="1"/>
</dbReference>
<evidence type="ECO:0000313" key="7">
    <source>
        <dbReference type="EMBL" id="KAL5106110.1"/>
    </source>
</evidence>
<reference evidence="7 8" key="1">
    <citation type="journal article" date="2022" name="Front. Cell. Infect. Microbiol.">
        <title>The Genomes of Two Strains of Taenia crassiceps the Animal Model for the Study of Human Cysticercosis.</title>
        <authorList>
            <person name="Bobes R.J."/>
            <person name="Estrada K."/>
            <person name="Rios-Valencia D.G."/>
            <person name="Calderon-Gallegos A."/>
            <person name="de la Torre P."/>
            <person name="Carrero J.C."/>
            <person name="Sanchez-Flores A."/>
            <person name="Laclette J.P."/>
        </authorList>
    </citation>
    <scope>NUCLEOTIDE SEQUENCE [LARGE SCALE GENOMIC DNA]</scope>
    <source>
        <strain evidence="7">WFUcys</strain>
    </source>
</reference>
<dbReference type="SMART" id="SM00233">
    <property type="entry name" value="PH"/>
    <property type="match status" value="1"/>
</dbReference>